<proteinExistence type="predicted"/>
<keyword evidence="1" id="KW-0472">Membrane</keyword>
<organism evidence="2 3">
    <name type="scientific">candidate division WWE3 bacterium</name>
    <dbReference type="NCBI Taxonomy" id="2053526"/>
    <lineage>
        <taxon>Bacteria</taxon>
        <taxon>Katanobacteria</taxon>
    </lineage>
</organism>
<reference evidence="2 3" key="1">
    <citation type="journal article" date="2020" name="Biotechnol. Biofuels">
        <title>New insights from the biogas microbiome by comprehensive genome-resolved metagenomics of nearly 1600 species originating from multiple anaerobic digesters.</title>
        <authorList>
            <person name="Campanaro S."/>
            <person name="Treu L."/>
            <person name="Rodriguez-R L.M."/>
            <person name="Kovalovszki A."/>
            <person name="Ziels R.M."/>
            <person name="Maus I."/>
            <person name="Zhu X."/>
            <person name="Kougias P.G."/>
            <person name="Basile A."/>
            <person name="Luo G."/>
            <person name="Schluter A."/>
            <person name="Konstantinidis K.T."/>
            <person name="Angelidaki I."/>
        </authorList>
    </citation>
    <scope>NUCLEOTIDE SEQUENCE [LARGE SCALE GENOMIC DNA]</scope>
    <source>
        <strain evidence="2">AS27yjCOA_165</strain>
    </source>
</reference>
<dbReference type="Proteomes" id="UP000526033">
    <property type="component" value="Unassembled WGS sequence"/>
</dbReference>
<dbReference type="AlphaFoldDB" id="A0A7X9HGR6"/>
<evidence type="ECO:0000256" key="1">
    <source>
        <dbReference type="SAM" id="Phobius"/>
    </source>
</evidence>
<gene>
    <name evidence="2" type="ORF">GYA27_00085</name>
</gene>
<evidence type="ECO:0000313" key="2">
    <source>
        <dbReference type="EMBL" id="NMB69591.1"/>
    </source>
</evidence>
<comment type="caution">
    <text evidence="2">The sequence shown here is derived from an EMBL/GenBank/DDBJ whole genome shotgun (WGS) entry which is preliminary data.</text>
</comment>
<keyword evidence="1" id="KW-0812">Transmembrane</keyword>
<feature type="transmembrane region" description="Helical" evidence="1">
    <location>
        <begin position="357"/>
        <end position="378"/>
    </location>
</feature>
<feature type="transmembrane region" description="Helical" evidence="1">
    <location>
        <begin position="422"/>
        <end position="444"/>
    </location>
</feature>
<evidence type="ECO:0000313" key="3">
    <source>
        <dbReference type="Proteomes" id="UP000526033"/>
    </source>
</evidence>
<protein>
    <submittedName>
        <fullName evidence="2">Uncharacterized protein</fullName>
    </submittedName>
</protein>
<accession>A0A7X9HGR6</accession>
<name>A0A7X9HGR6_UNCKA</name>
<sequence>MATGGFVGKGFTGGDMVVESMQRSLLRNMSEEFTQRGAKKGLGHLFSELEKKHPNGELKTSRLKAYVDRLAYERDSDSIDTVINMLERGNFMETIIWSRMKRYLTGMTPAYYTEQMMKKFSYFGLMIEDDDRFDLNSLNGRKLKLSSNLDAPGAIYGNWFKIKHAQEYTYKDLAGLEVKSNVVFSGKIWGGKHFEGMEGLFSMRKLVDSGELTPQALAFMIAHAEDGCFSNSDFLAELARLNGGRGIVPKNADKFALQLVKLREWVDKNGARLGANVNSSDPAYWLGLIDALGKKTGNGAIALSKRYAGLLDKLIAKLNFLQSVVLTKIGKFLAPINYLKTIIVEAVSEFFLKMLDVAAGAASGGILAGFTAALGRVLKPVIRFIVRRVVDATETFVKGVIQGDIFLVFIELEKTFLRFAKYALIVAGIPFFIIFMISMMFGGATMTTYSPIDPTSPSSVVVEEYTGGVNLNAGPGIPPPDVEPIATGGYITCGDATYGQCNVTYPSYGATAGHGTNAYWGNSGSCSFSIPYIAFPDLYWSDATSCIGSCSPTWDPGNVCHNYTNRSPAWNEVDFYGFAADYQTSCGGDYARAVVAPAIAGIDSWTVTQSGCANHSRPGCVGYYYANLSGSGSNVATLHIMHLEGEPGQTTYAPGEVIQRYETGMNHVHVELILGGDVVKPESVFTDCANPFN</sequence>
<dbReference type="EMBL" id="JAAZNL010000001">
    <property type="protein sequence ID" value="NMB69591.1"/>
    <property type="molecule type" value="Genomic_DNA"/>
</dbReference>
<keyword evidence="1" id="KW-1133">Transmembrane helix</keyword>